<feature type="compositionally biased region" description="Low complexity" evidence="1">
    <location>
        <begin position="94"/>
        <end position="106"/>
    </location>
</feature>
<feature type="compositionally biased region" description="Polar residues" evidence="1">
    <location>
        <begin position="323"/>
        <end position="332"/>
    </location>
</feature>
<evidence type="ECO:0000313" key="2">
    <source>
        <dbReference type="EMBL" id="KAK0507459.1"/>
    </source>
</evidence>
<feature type="compositionally biased region" description="Basic and acidic residues" evidence="1">
    <location>
        <begin position="238"/>
        <end position="253"/>
    </location>
</feature>
<keyword evidence="3" id="KW-1185">Reference proteome</keyword>
<feature type="region of interest" description="Disordered" evidence="1">
    <location>
        <begin position="33"/>
        <end position="355"/>
    </location>
</feature>
<evidence type="ECO:0000313" key="3">
    <source>
        <dbReference type="Proteomes" id="UP001166286"/>
    </source>
</evidence>
<dbReference type="AlphaFoldDB" id="A0AA39QS73"/>
<feature type="compositionally biased region" description="Basic and acidic residues" evidence="1">
    <location>
        <begin position="130"/>
        <end position="140"/>
    </location>
</feature>
<evidence type="ECO:0000256" key="1">
    <source>
        <dbReference type="SAM" id="MobiDB-lite"/>
    </source>
</evidence>
<gene>
    <name evidence="2" type="ORF">JMJ35_009982</name>
</gene>
<name>A0AA39QS73_9LECA</name>
<dbReference type="EMBL" id="JAFEKC020000023">
    <property type="protein sequence ID" value="KAK0507459.1"/>
    <property type="molecule type" value="Genomic_DNA"/>
</dbReference>
<dbReference type="Proteomes" id="UP001166286">
    <property type="component" value="Unassembled WGS sequence"/>
</dbReference>
<feature type="compositionally biased region" description="Low complexity" evidence="1">
    <location>
        <begin position="141"/>
        <end position="176"/>
    </location>
</feature>
<accession>A0AA39QS73</accession>
<feature type="compositionally biased region" description="Basic and acidic residues" evidence="1">
    <location>
        <begin position="69"/>
        <end position="78"/>
    </location>
</feature>
<proteinExistence type="predicted"/>
<comment type="caution">
    <text evidence="2">The sequence shown here is derived from an EMBL/GenBank/DDBJ whole genome shotgun (WGS) entry which is preliminary data.</text>
</comment>
<reference evidence="2" key="1">
    <citation type="submission" date="2023-03" db="EMBL/GenBank/DDBJ databases">
        <title>Complete genome of Cladonia borealis.</title>
        <authorList>
            <person name="Park H."/>
        </authorList>
    </citation>
    <scope>NUCLEOTIDE SEQUENCE</scope>
    <source>
        <strain evidence="2">ANT050790</strain>
    </source>
</reference>
<feature type="compositionally biased region" description="Low complexity" evidence="1">
    <location>
        <begin position="37"/>
        <end position="55"/>
    </location>
</feature>
<organism evidence="2 3">
    <name type="scientific">Cladonia borealis</name>
    <dbReference type="NCBI Taxonomy" id="184061"/>
    <lineage>
        <taxon>Eukaryota</taxon>
        <taxon>Fungi</taxon>
        <taxon>Dikarya</taxon>
        <taxon>Ascomycota</taxon>
        <taxon>Pezizomycotina</taxon>
        <taxon>Lecanoromycetes</taxon>
        <taxon>OSLEUM clade</taxon>
        <taxon>Lecanoromycetidae</taxon>
        <taxon>Lecanorales</taxon>
        <taxon>Lecanorineae</taxon>
        <taxon>Cladoniaceae</taxon>
        <taxon>Cladonia</taxon>
    </lineage>
</organism>
<sequence length="413" mass="43192">MDFLERMGEQVGERYLMNKANAAPQQLENLVKKQFKGGAAEPEGAGNGGKTAAAASSEHGGAKASEVGTSKKDEEIARLRAQLAQTKLEKGAVTAAAKKGSSTGKANTKTKELEELGAGAGITTGLNGRKQLEAPKEMKGLKALGAGAAASKASKASKGKSESASPSRRLSVASRAARQELPPLSIVARKPKSGKKAEGLATLTGAGVGAKQSSKSEEDHGSEASSSLSRRHSISSNLKHETESNAAGHTEKPRRSKSVKQHSEDGSSAHSIASSRRPAKHSSEHGSEASGISPFQKPFRQITEHGGGGGHSIAPSRHPPSLHGSQAYSSTPSRPPTEYGHRKGVNGYAVPSESSSLVRYIPKEESEVGRGELHVVVVEDEEDVPIRRNSVNERGGGVVKLSSRQGRTVYMVR</sequence>
<protein>
    <submittedName>
        <fullName evidence="2">Uncharacterized protein</fullName>
    </submittedName>
</protein>